<protein>
    <submittedName>
        <fullName evidence="1">Uncharacterized protein</fullName>
    </submittedName>
</protein>
<dbReference type="Proteomes" id="UP001596391">
    <property type="component" value="Unassembled WGS sequence"/>
</dbReference>
<accession>A0ABW1ZEG1</accession>
<gene>
    <name evidence="1" type="ORF">ACFQBQ_16225</name>
</gene>
<organism evidence="1 2">
    <name type="scientific">Granulicella cerasi</name>
    <dbReference type="NCBI Taxonomy" id="741063"/>
    <lineage>
        <taxon>Bacteria</taxon>
        <taxon>Pseudomonadati</taxon>
        <taxon>Acidobacteriota</taxon>
        <taxon>Terriglobia</taxon>
        <taxon>Terriglobales</taxon>
        <taxon>Acidobacteriaceae</taxon>
        <taxon>Granulicella</taxon>
    </lineage>
</organism>
<dbReference type="RefSeq" id="WP_390235975.1">
    <property type="nucleotide sequence ID" value="NZ_JBHSWI010000001.1"/>
</dbReference>
<sequence>MTVVITELDEVPRVAPTPDLLQSEASTEKAEDGAWIWQREKSTSCPVSLILSGADRRLIVLRNGILIGSSPVTIAGEITETAAYSLTQV</sequence>
<proteinExistence type="predicted"/>
<dbReference type="EMBL" id="JBHSWI010000001">
    <property type="protein sequence ID" value="MFC6647092.1"/>
    <property type="molecule type" value="Genomic_DNA"/>
</dbReference>
<evidence type="ECO:0000313" key="1">
    <source>
        <dbReference type="EMBL" id="MFC6647092.1"/>
    </source>
</evidence>
<evidence type="ECO:0000313" key="2">
    <source>
        <dbReference type="Proteomes" id="UP001596391"/>
    </source>
</evidence>
<keyword evidence="2" id="KW-1185">Reference proteome</keyword>
<reference evidence="2" key="1">
    <citation type="journal article" date="2019" name="Int. J. Syst. Evol. Microbiol.">
        <title>The Global Catalogue of Microorganisms (GCM) 10K type strain sequencing project: providing services to taxonomists for standard genome sequencing and annotation.</title>
        <authorList>
            <consortium name="The Broad Institute Genomics Platform"/>
            <consortium name="The Broad Institute Genome Sequencing Center for Infectious Disease"/>
            <person name="Wu L."/>
            <person name="Ma J."/>
        </authorList>
    </citation>
    <scope>NUCLEOTIDE SEQUENCE [LARGE SCALE GENOMIC DNA]</scope>
    <source>
        <strain evidence="2">CGMCC 1.16026</strain>
    </source>
</reference>
<name>A0ABW1ZEG1_9BACT</name>
<comment type="caution">
    <text evidence="1">The sequence shown here is derived from an EMBL/GenBank/DDBJ whole genome shotgun (WGS) entry which is preliminary data.</text>
</comment>